<sequence length="224" mass="23106">MRITKTKLAGLIDHTLLKPTATREEIIALCGEAREYGFAAVCINPFWVPLAAEQLSGSNVAVCTVIGFPLGATATAAKAWEAGQAVQNGALEVDMVLNIGALLDGDTGMVVKDIRAVVEAARAHNPAAIIKVIIETCYLNREQKILACRLAARAGAGFVKTSTGFGPEGATVEDVMLMRATVGPAMGVKASGGIKTAGQALAMLEAGASRIGASAGVQILKEMD</sequence>
<keyword evidence="2 7" id="KW-0963">Cytoplasm</keyword>
<feature type="active site" description="Schiff-base intermediate with acetaldehyde" evidence="7">
    <location>
        <position position="160"/>
    </location>
</feature>
<evidence type="ECO:0000256" key="4">
    <source>
        <dbReference type="ARBA" id="ARBA00023270"/>
    </source>
</evidence>
<dbReference type="CDD" id="cd00959">
    <property type="entry name" value="DeoC"/>
    <property type="match status" value="1"/>
</dbReference>
<dbReference type="GO" id="GO:0016052">
    <property type="term" value="P:carbohydrate catabolic process"/>
    <property type="evidence" value="ECO:0007669"/>
    <property type="project" value="TreeGrafter"/>
</dbReference>
<dbReference type="SUPFAM" id="SSF51569">
    <property type="entry name" value="Aldolase"/>
    <property type="match status" value="1"/>
</dbReference>
<dbReference type="GO" id="GO:0005737">
    <property type="term" value="C:cytoplasm"/>
    <property type="evidence" value="ECO:0007669"/>
    <property type="project" value="UniProtKB-SubCell"/>
</dbReference>
<evidence type="ECO:0000256" key="3">
    <source>
        <dbReference type="ARBA" id="ARBA00023239"/>
    </source>
</evidence>
<dbReference type="GO" id="GO:0006018">
    <property type="term" value="P:2-deoxyribose 1-phosphate catabolic process"/>
    <property type="evidence" value="ECO:0007669"/>
    <property type="project" value="UniProtKB-UniRule"/>
</dbReference>
<dbReference type="EC" id="4.1.2.4" evidence="7"/>
<protein>
    <recommendedName>
        <fullName evidence="7">Deoxyribose-phosphate aldolase</fullName>
        <shortName evidence="7">DERA</shortName>
        <ecNumber evidence="7">4.1.2.4</ecNumber>
    </recommendedName>
    <alternativeName>
        <fullName evidence="7">2-deoxy-D-ribose 5-phosphate aldolase</fullName>
    </alternativeName>
    <alternativeName>
        <fullName evidence="7">Phosphodeoxyriboaldolase</fullName>
        <shortName evidence="7">Deoxyriboaldolase</shortName>
    </alternativeName>
</protein>
<dbReference type="Pfam" id="PF01791">
    <property type="entry name" value="DeoC"/>
    <property type="match status" value="1"/>
</dbReference>
<dbReference type="InterPro" id="IPR013785">
    <property type="entry name" value="Aldolase_TIM"/>
</dbReference>
<comment type="catalytic activity">
    <reaction evidence="5 7">
        <text>2-deoxy-D-ribose 5-phosphate = D-glyceraldehyde 3-phosphate + acetaldehyde</text>
        <dbReference type="Rhea" id="RHEA:12821"/>
        <dbReference type="ChEBI" id="CHEBI:15343"/>
        <dbReference type="ChEBI" id="CHEBI:59776"/>
        <dbReference type="ChEBI" id="CHEBI:62877"/>
        <dbReference type="EC" id="4.1.2.4"/>
    </reaction>
</comment>
<evidence type="ECO:0000313" key="8">
    <source>
        <dbReference type="EMBL" id="KAF1083894.1"/>
    </source>
</evidence>
<comment type="subcellular location">
    <subcellularLocation>
        <location evidence="7">Cytoplasm</location>
    </subcellularLocation>
</comment>
<keyword evidence="4 7" id="KW-0704">Schiff base</keyword>
<evidence type="ECO:0000256" key="1">
    <source>
        <dbReference type="ARBA" id="ARBA00010936"/>
    </source>
</evidence>
<dbReference type="GO" id="GO:0004139">
    <property type="term" value="F:deoxyribose-phosphate aldolase activity"/>
    <property type="evidence" value="ECO:0007669"/>
    <property type="project" value="UniProtKB-UniRule"/>
</dbReference>
<dbReference type="PANTHER" id="PTHR10889">
    <property type="entry name" value="DEOXYRIBOSE-PHOSPHATE ALDOLASE"/>
    <property type="match status" value="1"/>
</dbReference>
<comment type="caution">
    <text evidence="8">The sequence shown here is derived from an EMBL/GenBank/DDBJ whole genome shotgun (WGS) entry which is preliminary data.</text>
</comment>
<dbReference type="RefSeq" id="WP_161823087.1">
    <property type="nucleotide sequence ID" value="NZ_LSRS01000008.1"/>
</dbReference>
<organism evidence="8 9">
    <name type="scientific">Sporotomaculum syntrophicum</name>
    <dbReference type="NCBI Taxonomy" id="182264"/>
    <lineage>
        <taxon>Bacteria</taxon>
        <taxon>Bacillati</taxon>
        <taxon>Bacillota</taxon>
        <taxon>Clostridia</taxon>
        <taxon>Eubacteriales</taxon>
        <taxon>Desulfallaceae</taxon>
        <taxon>Sporotomaculum</taxon>
    </lineage>
</organism>
<dbReference type="InterPro" id="IPR002915">
    <property type="entry name" value="DeoC/FbaB/LacD_aldolase"/>
</dbReference>
<evidence type="ECO:0000256" key="2">
    <source>
        <dbReference type="ARBA" id="ARBA00022490"/>
    </source>
</evidence>
<dbReference type="PANTHER" id="PTHR10889:SF1">
    <property type="entry name" value="DEOXYRIBOSE-PHOSPHATE ALDOLASE"/>
    <property type="match status" value="1"/>
</dbReference>
<feature type="active site" description="Proton donor/acceptor" evidence="7">
    <location>
        <position position="189"/>
    </location>
</feature>
<reference evidence="8" key="1">
    <citation type="submission" date="2016-02" db="EMBL/GenBank/DDBJ databases">
        <title>Draft Genome Sequence of Sporotomaculum syntrophicum Strain FB, a Syntrophic Benzoate Degrader.</title>
        <authorList>
            <person name="Nobu M.K."/>
            <person name="Narihiro T."/>
            <person name="Qiu Y.-L."/>
            <person name="Ohashi A."/>
            <person name="Liu W.-T."/>
            <person name="Yuji S."/>
        </authorList>
    </citation>
    <scope>NUCLEOTIDE SEQUENCE</scope>
    <source>
        <strain evidence="8">FB</strain>
    </source>
</reference>
<dbReference type="Proteomes" id="UP000798488">
    <property type="component" value="Unassembled WGS sequence"/>
</dbReference>
<dbReference type="OrthoDB" id="9778711at2"/>
<keyword evidence="3 7" id="KW-0456">Lyase</keyword>
<dbReference type="PIRSF" id="PIRSF001357">
    <property type="entry name" value="DeoC"/>
    <property type="match status" value="1"/>
</dbReference>
<dbReference type="InterPro" id="IPR028581">
    <property type="entry name" value="DeoC_typeI"/>
</dbReference>
<comment type="function">
    <text evidence="6 7">Catalyzes a reversible aldol reaction between acetaldehyde and D-glyceraldehyde 3-phosphate to generate 2-deoxy-D-ribose 5-phosphate.</text>
</comment>
<dbReference type="AlphaFoldDB" id="A0A9D3AXN1"/>
<feature type="active site" description="Proton donor/acceptor" evidence="7">
    <location>
        <position position="94"/>
    </location>
</feature>
<dbReference type="GO" id="GO:0009264">
    <property type="term" value="P:deoxyribonucleotide catabolic process"/>
    <property type="evidence" value="ECO:0007669"/>
    <property type="project" value="UniProtKB-UniRule"/>
</dbReference>
<evidence type="ECO:0000256" key="7">
    <source>
        <dbReference type="HAMAP-Rule" id="MF_00114"/>
    </source>
</evidence>
<keyword evidence="9" id="KW-1185">Reference proteome</keyword>
<comment type="similarity">
    <text evidence="1 7">Belongs to the DeoC/FbaB aldolase family. DeoC type 1 subfamily.</text>
</comment>
<dbReference type="NCBIfam" id="TIGR00126">
    <property type="entry name" value="deoC"/>
    <property type="match status" value="1"/>
</dbReference>
<comment type="pathway">
    <text evidence="7">Carbohydrate degradation; 2-deoxy-D-ribose 1-phosphate degradation; D-glyceraldehyde 3-phosphate and acetaldehyde from 2-deoxy-alpha-D-ribose 1-phosphate: step 2/2.</text>
</comment>
<name>A0A9D3AXN1_9FIRM</name>
<gene>
    <name evidence="8" type="primary">deoC2</name>
    <name evidence="7" type="synonym">deoC</name>
    <name evidence="8" type="ORF">SPSYN_02806</name>
</gene>
<proteinExistence type="inferred from homology"/>
<dbReference type="InterPro" id="IPR011343">
    <property type="entry name" value="DeoC"/>
</dbReference>
<accession>A0A9D3AXN1</accession>
<evidence type="ECO:0000313" key="9">
    <source>
        <dbReference type="Proteomes" id="UP000798488"/>
    </source>
</evidence>
<evidence type="ECO:0000256" key="6">
    <source>
        <dbReference type="ARBA" id="ARBA00056337"/>
    </source>
</evidence>
<dbReference type="Gene3D" id="3.20.20.70">
    <property type="entry name" value="Aldolase class I"/>
    <property type="match status" value="1"/>
</dbReference>
<dbReference type="EMBL" id="LSRS01000008">
    <property type="protein sequence ID" value="KAF1083894.1"/>
    <property type="molecule type" value="Genomic_DNA"/>
</dbReference>
<dbReference type="SMART" id="SM01133">
    <property type="entry name" value="DeoC"/>
    <property type="match status" value="1"/>
</dbReference>
<dbReference type="FunFam" id="3.20.20.70:FF:000044">
    <property type="entry name" value="Deoxyribose-phosphate aldolase"/>
    <property type="match status" value="1"/>
</dbReference>
<evidence type="ECO:0000256" key="5">
    <source>
        <dbReference type="ARBA" id="ARBA00048791"/>
    </source>
</evidence>
<dbReference type="HAMAP" id="MF_00114">
    <property type="entry name" value="DeoC_type1"/>
    <property type="match status" value="1"/>
</dbReference>